<organism evidence="2 3">
    <name type="scientific">Candidatus Fischerbacteria bacterium RBG_13_37_8</name>
    <dbReference type="NCBI Taxonomy" id="1817863"/>
    <lineage>
        <taxon>Bacteria</taxon>
        <taxon>Candidatus Fischeribacteriota</taxon>
    </lineage>
</organism>
<dbReference type="Pfam" id="PF14332">
    <property type="entry name" value="DUF4388"/>
    <property type="match status" value="1"/>
</dbReference>
<gene>
    <name evidence="2" type="ORF">A2Y62_12610</name>
</gene>
<protein>
    <recommendedName>
        <fullName evidence="1">PatA-like N-terminal domain-containing protein</fullName>
    </recommendedName>
</protein>
<evidence type="ECO:0000313" key="2">
    <source>
        <dbReference type="EMBL" id="OGF67067.1"/>
    </source>
</evidence>
<sequence>MQDFLSIKGNFETSSVPEILFSIFKDKETGILKCTRLGVEKLVYLHEGKIVFATSSDPDDRLGESLLKYGDISMSQFIEASKLITPERRLGTILCDMNAITPDHLLEGLKRQVIDVVYSIFQWKTGDWELILTDLEDDKIVLFNISMEKFIFDGVRQINYLTKILNGLSSIINSPIKTPDADRILMNVNLDPDENHVLSLCNGNYDIQAICNLSYLSNLETCKIIWAFKAIGAVTFISKGIEQKESKEDVKAEYELMDIVESYNDIMTFIYDFVSNKCSDNVDEIINESLKQINSLYENRLTGMDLNYGRVDLDSLLQNFSDLSGDDRKNHLVDILEELVYTLIIQSKTFLSSTDHKLLFSEIARLKG</sequence>
<feature type="domain" description="PatA-like N-terminal" evidence="1">
    <location>
        <begin position="8"/>
        <end position="158"/>
    </location>
</feature>
<dbReference type="InterPro" id="IPR025497">
    <property type="entry name" value="PatA-like_N"/>
</dbReference>
<evidence type="ECO:0000313" key="3">
    <source>
        <dbReference type="Proteomes" id="UP000178943"/>
    </source>
</evidence>
<dbReference type="EMBL" id="MFGW01000072">
    <property type="protein sequence ID" value="OGF67067.1"/>
    <property type="molecule type" value="Genomic_DNA"/>
</dbReference>
<dbReference type="Proteomes" id="UP000178943">
    <property type="component" value="Unassembled WGS sequence"/>
</dbReference>
<dbReference type="STRING" id="1817863.A2Y62_12610"/>
<evidence type="ECO:0000259" key="1">
    <source>
        <dbReference type="Pfam" id="PF14332"/>
    </source>
</evidence>
<accession>A0A1F5VUW6</accession>
<dbReference type="PANTHER" id="PTHR36304">
    <property type="entry name" value="DOMAIN GTPASE-ACTIVATING PROTEIN, PUTATIVE-RELATED-RELATED"/>
    <property type="match status" value="1"/>
</dbReference>
<dbReference type="AlphaFoldDB" id="A0A1F5VUW6"/>
<name>A0A1F5VUW6_9BACT</name>
<proteinExistence type="predicted"/>
<comment type="caution">
    <text evidence="2">The sequence shown here is derived from an EMBL/GenBank/DDBJ whole genome shotgun (WGS) entry which is preliminary data.</text>
</comment>
<reference evidence="2 3" key="1">
    <citation type="journal article" date="2016" name="Nat. Commun.">
        <title>Thousands of microbial genomes shed light on interconnected biogeochemical processes in an aquifer system.</title>
        <authorList>
            <person name="Anantharaman K."/>
            <person name="Brown C.T."/>
            <person name="Hug L.A."/>
            <person name="Sharon I."/>
            <person name="Castelle C.J."/>
            <person name="Probst A.J."/>
            <person name="Thomas B.C."/>
            <person name="Singh A."/>
            <person name="Wilkins M.J."/>
            <person name="Karaoz U."/>
            <person name="Brodie E.L."/>
            <person name="Williams K.H."/>
            <person name="Hubbard S.S."/>
            <person name="Banfield J.F."/>
        </authorList>
    </citation>
    <scope>NUCLEOTIDE SEQUENCE [LARGE SCALE GENOMIC DNA]</scope>
</reference>
<dbReference type="PANTHER" id="PTHR36304:SF4">
    <property type="entry name" value="DUF4388 DOMAIN-CONTAINING PROTEIN"/>
    <property type="match status" value="1"/>
</dbReference>